<comment type="caution">
    <text evidence="2">The sequence shown here is derived from an EMBL/GenBank/DDBJ whole genome shotgun (WGS) entry which is preliminary data.</text>
</comment>
<dbReference type="Proteomes" id="UP000315295">
    <property type="component" value="Unassembled WGS sequence"/>
</dbReference>
<name>A0A540KLZ2_MALBA</name>
<dbReference type="InterPro" id="IPR036869">
    <property type="entry name" value="J_dom_sf"/>
</dbReference>
<evidence type="ECO:0000259" key="1">
    <source>
        <dbReference type="Pfam" id="PF00226"/>
    </source>
</evidence>
<protein>
    <recommendedName>
        <fullName evidence="1">J domain-containing protein</fullName>
    </recommendedName>
</protein>
<evidence type="ECO:0000313" key="3">
    <source>
        <dbReference type="Proteomes" id="UP000315295"/>
    </source>
</evidence>
<sequence>MKWHPDKNPNNKKVAEAKFKQISEAYDSSLLVEVGRHPAARSLLTIFSSSRMKGKQGSCILEHPYRISSCSCGIKAYIRGGPGESKESCTWHRCNNEVQEYDVNVRGVDFGNLDVVVVVATCICVFTRFRLFFPRSYHLGRIDTVHACASYFAFNPEVLFRLCLRESDSTYQQNLSSPFPHGQLEIAQRWMVSKIPEMVSNQVEIVTPATASYHHTFLV</sequence>
<dbReference type="CDD" id="cd06257">
    <property type="entry name" value="DnaJ"/>
    <property type="match status" value="1"/>
</dbReference>
<evidence type="ECO:0000313" key="2">
    <source>
        <dbReference type="EMBL" id="TQD75217.1"/>
    </source>
</evidence>
<gene>
    <name evidence="2" type="ORF">C1H46_039258</name>
</gene>
<organism evidence="2 3">
    <name type="scientific">Malus baccata</name>
    <name type="common">Siberian crab apple</name>
    <name type="synonym">Pyrus baccata</name>
    <dbReference type="NCBI Taxonomy" id="106549"/>
    <lineage>
        <taxon>Eukaryota</taxon>
        <taxon>Viridiplantae</taxon>
        <taxon>Streptophyta</taxon>
        <taxon>Embryophyta</taxon>
        <taxon>Tracheophyta</taxon>
        <taxon>Spermatophyta</taxon>
        <taxon>Magnoliopsida</taxon>
        <taxon>eudicotyledons</taxon>
        <taxon>Gunneridae</taxon>
        <taxon>Pentapetalae</taxon>
        <taxon>rosids</taxon>
        <taxon>fabids</taxon>
        <taxon>Rosales</taxon>
        <taxon>Rosaceae</taxon>
        <taxon>Amygdaloideae</taxon>
        <taxon>Maleae</taxon>
        <taxon>Malus</taxon>
    </lineage>
</organism>
<dbReference type="AlphaFoldDB" id="A0A540KLZ2"/>
<dbReference type="EMBL" id="VIEB01001119">
    <property type="protein sequence ID" value="TQD75217.1"/>
    <property type="molecule type" value="Genomic_DNA"/>
</dbReference>
<dbReference type="Pfam" id="PF00226">
    <property type="entry name" value="DnaJ"/>
    <property type="match status" value="1"/>
</dbReference>
<feature type="domain" description="J" evidence="1">
    <location>
        <begin position="1"/>
        <end position="27"/>
    </location>
</feature>
<dbReference type="Gene3D" id="1.10.287.110">
    <property type="entry name" value="DnaJ domain"/>
    <property type="match status" value="1"/>
</dbReference>
<dbReference type="SUPFAM" id="SSF46565">
    <property type="entry name" value="Chaperone J-domain"/>
    <property type="match status" value="1"/>
</dbReference>
<reference evidence="2 3" key="1">
    <citation type="journal article" date="2019" name="G3 (Bethesda)">
        <title>Sequencing of a Wild Apple (Malus baccata) Genome Unravels the Differences Between Cultivated and Wild Apple Species Regarding Disease Resistance and Cold Tolerance.</title>
        <authorList>
            <person name="Chen X."/>
        </authorList>
    </citation>
    <scope>NUCLEOTIDE SEQUENCE [LARGE SCALE GENOMIC DNA]</scope>
    <source>
        <strain evidence="3">cv. Shandingzi</strain>
        <tissue evidence="2">Leaves</tissue>
    </source>
</reference>
<accession>A0A540KLZ2</accession>
<proteinExistence type="predicted"/>
<dbReference type="InterPro" id="IPR001623">
    <property type="entry name" value="DnaJ_domain"/>
</dbReference>
<keyword evidence="3" id="KW-1185">Reference proteome</keyword>
<dbReference type="STRING" id="106549.A0A540KLZ2"/>